<dbReference type="OrthoDB" id="505641at2"/>
<name>A0A6N7EMB9_9MICO</name>
<gene>
    <name evidence="2" type="ORF">GB881_19560</name>
</gene>
<sequence length="63" mass="6789">MVEDNLFNGGNYTINAGGDAVDSAVYRGNEFGTDYRYGVFSSGSTSTFDSSNTWHGTTHPVDE</sequence>
<dbReference type="Proteomes" id="UP000437709">
    <property type="component" value="Unassembled WGS sequence"/>
</dbReference>
<evidence type="ECO:0008006" key="4">
    <source>
        <dbReference type="Google" id="ProtNLM"/>
    </source>
</evidence>
<organism evidence="2 3">
    <name type="scientific">Georgenia subflava</name>
    <dbReference type="NCBI Taxonomy" id="1622177"/>
    <lineage>
        <taxon>Bacteria</taxon>
        <taxon>Bacillati</taxon>
        <taxon>Actinomycetota</taxon>
        <taxon>Actinomycetes</taxon>
        <taxon>Micrococcales</taxon>
        <taxon>Bogoriellaceae</taxon>
        <taxon>Georgenia</taxon>
    </lineage>
</organism>
<feature type="region of interest" description="Disordered" evidence="1">
    <location>
        <begin position="43"/>
        <end position="63"/>
    </location>
</feature>
<evidence type="ECO:0000313" key="3">
    <source>
        <dbReference type="Proteomes" id="UP000437709"/>
    </source>
</evidence>
<dbReference type="EMBL" id="WHPC01000199">
    <property type="protein sequence ID" value="MPV39200.1"/>
    <property type="molecule type" value="Genomic_DNA"/>
</dbReference>
<proteinExistence type="predicted"/>
<keyword evidence="3" id="KW-1185">Reference proteome</keyword>
<dbReference type="AlphaFoldDB" id="A0A6N7EMB9"/>
<reference evidence="2 3" key="1">
    <citation type="submission" date="2019-10" db="EMBL/GenBank/DDBJ databases">
        <title>Georgenia wutianyii sp. nov. and Georgenia yuyongxinii sp. nov. isolated from plateau pika (Ochotona curzoniae) in the Qinghai-Tibet plateau of China.</title>
        <authorList>
            <person name="Tian Z."/>
        </authorList>
    </citation>
    <scope>NUCLEOTIDE SEQUENCE [LARGE SCALE GENOMIC DNA]</scope>
    <source>
        <strain evidence="2 3">JCM 19765</strain>
    </source>
</reference>
<evidence type="ECO:0000313" key="2">
    <source>
        <dbReference type="EMBL" id="MPV39200.1"/>
    </source>
</evidence>
<protein>
    <recommendedName>
        <fullName evidence="4">Right handed beta helix domain-containing protein</fullName>
    </recommendedName>
</protein>
<comment type="caution">
    <text evidence="2">The sequence shown here is derived from an EMBL/GenBank/DDBJ whole genome shotgun (WGS) entry which is preliminary data.</text>
</comment>
<evidence type="ECO:0000256" key="1">
    <source>
        <dbReference type="SAM" id="MobiDB-lite"/>
    </source>
</evidence>
<accession>A0A6N7EMB9</accession>